<dbReference type="Pfam" id="PF02272">
    <property type="entry name" value="DHHA1"/>
    <property type="match status" value="1"/>
</dbReference>
<dbReference type="Gene3D" id="3.10.310.30">
    <property type="match status" value="1"/>
</dbReference>
<keyword evidence="4" id="KW-1185">Reference proteome</keyword>
<dbReference type="InterPro" id="IPR051319">
    <property type="entry name" value="Oligoribo/pAp-PDE_c-di-AMP_PDE"/>
</dbReference>
<name>A0A0U1QKY2_9BACL</name>
<dbReference type="Pfam" id="PF01368">
    <property type="entry name" value="DHH"/>
    <property type="match status" value="1"/>
</dbReference>
<dbReference type="Proteomes" id="UP000035553">
    <property type="component" value="Unassembled WGS sequence"/>
</dbReference>
<dbReference type="InterPro" id="IPR003156">
    <property type="entry name" value="DHHA1_dom"/>
</dbReference>
<evidence type="ECO:0000259" key="1">
    <source>
        <dbReference type="Pfam" id="PF01368"/>
    </source>
</evidence>
<organism evidence="3 4">
    <name type="scientific">Sporolactobacillus inulinus CASD</name>
    <dbReference type="NCBI Taxonomy" id="1069536"/>
    <lineage>
        <taxon>Bacteria</taxon>
        <taxon>Bacillati</taxon>
        <taxon>Bacillota</taxon>
        <taxon>Bacilli</taxon>
        <taxon>Bacillales</taxon>
        <taxon>Sporolactobacillaceae</taxon>
        <taxon>Sporolactobacillus</taxon>
    </lineage>
</organism>
<evidence type="ECO:0000313" key="3">
    <source>
        <dbReference type="EMBL" id="KLI01442.1"/>
    </source>
</evidence>
<accession>A0A0U1QKY2</accession>
<dbReference type="EMBL" id="AFVQ02000200">
    <property type="protein sequence ID" value="KLI01442.1"/>
    <property type="molecule type" value="Genomic_DNA"/>
</dbReference>
<dbReference type="PANTHER" id="PTHR47618:SF1">
    <property type="entry name" value="BIFUNCTIONAL OLIGORIBONUCLEASE AND PAP PHOSPHATASE NRNA"/>
    <property type="match status" value="1"/>
</dbReference>
<dbReference type="InterPro" id="IPR038763">
    <property type="entry name" value="DHH_sf"/>
</dbReference>
<dbReference type="OrthoDB" id="9803668at2"/>
<dbReference type="PANTHER" id="PTHR47618">
    <property type="entry name" value="BIFUNCTIONAL OLIGORIBONUCLEASE AND PAP PHOSPHATASE NRNA"/>
    <property type="match status" value="1"/>
</dbReference>
<gene>
    <name evidence="3" type="ORF">SINU_13300</name>
</gene>
<sequence>MIDEILALIQQYETIIIHRHVRPDPDALGSQGGLATLIKDNYPDKKVYVVGEESESLRFLIQMDSIEDSVYHRALVIVCDAATQERISDERYARGARLVKIDHHPVVDSYGEPEWVNTQASSTSEMIASIYRAHPELTLSKESARLLFAGIVGDTGRFQFSNVTSETFLAASELVKQPFDRQSFFDQLYARNLKQARLNGYVLQHFSLTEEGVGYIKLTKELVHSYGLEPSDASALVNCFANVEHLKAWVLFSEDEEQIRARIRSKAPSINELAAKYHGGGHPMASGATVANWEEADQLVDDLRALCAD</sequence>
<feature type="domain" description="DDH" evidence="1">
    <location>
        <begin position="15"/>
        <end position="151"/>
    </location>
</feature>
<protein>
    <submittedName>
        <fullName evidence="3">Oligoribonuclease</fullName>
    </submittedName>
</protein>
<dbReference type="STRING" id="1069536.SINU_13300"/>
<dbReference type="InterPro" id="IPR001667">
    <property type="entry name" value="DDH_dom"/>
</dbReference>
<dbReference type="Gene3D" id="3.90.1640.10">
    <property type="entry name" value="inorganic pyrophosphatase (n-terminal core)"/>
    <property type="match status" value="1"/>
</dbReference>
<dbReference type="SUPFAM" id="SSF64182">
    <property type="entry name" value="DHH phosphoesterases"/>
    <property type="match status" value="1"/>
</dbReference>
<evidence type="ECO:0000313" key="4">
    <source>
        <dbReference type="Proteomes" id="UP000035553"/>
    </source>
</evidence>
<dbReference type="RefSeq" id="WP_010026521.1">
    <property type="nucleotide sequence ID" value="NZ_AFVQ02000200.1"/>
</dbReference>
<dbReference type="AlphaFoldDB" id="A0A0U1QKY2"/>
<comment type="caution">
    <text evidence="3">The sequence shown here is derived from an EMBL/GenBank/DDBJ whole genome shotgun (WGS) entry which is preliminary data.</text>
</comment>
<feature type="domain" description="DHHA1" evidence="2">
    <location>
        <begin position="225"/>
        <end position="308"/>
    </location>
</feature>
<dbReference type="GO" id="GO:0003676">
    <property type="term" value="F:nucleic acid binding"/>
    <property type="evidence" value="ECO:0007669"/>
    <property type="project" value="InterPro"/>
</dbReference>
<proteinExistence type="predicted"/>
<evidence type="ECO:0000259" key="2">
    <source>
        <dbReference type="Pfam" id="PF02272"/>
    </source>
</evidence>
<reference evidence="3 4" key="1">
    <citation type="journal article" date="2011" name="J. Bacteriol.">
        <title>Draft genome sequence of Sporolactobacillus inulinus strain CASD, an efficient D-lactic acid-producing bacterium with high-concentration lactate tolerance capability.</title>
        <authorList>
            <person name="Yu B."/>
            <person name="Su F."/>
            <person name="Wang L."/>
            <person name="Xu K."/>
            <person name="Zhao B."/>
            <person name="Xu P."/>
        </authorList>
    </citation>
    <scope>NUCLEOTIDE SEQUENCE [LARGE SCALE GENOMIC DNA]</scope>
    <source>
        <strain evidence="3 4">CASD</strain>
    </source>
</reference>